<proteinExistence type="inferred from homology"/>
<comment type="similarity">
    <text evidence="1">Belongs to the CAPAB/TerDEXZ family.</text>
</comment>
<dbReference type="InterPro" id="IPR003325">
    <property type="entry name" value="TerD"/>
</dbReference>
<dbReference type="PANTHER" id="PTHR32097">
    <property type="entry name" value="CAMP-BINDING PROTEIN 1-RELATED"/>
    <property type="match status" value="1"/>
</dbReference>
<sequence length="579" mass="60840">MTDPSEPTDPTDLVAGQNIPWPDQVATVYLRGRADASALLLGADGKVRDDEDLVFYNAPAAGGVSWEALSDDEQRLRIDTAAVPPEIEVVRVLVSVDDDQPPLADGAVVATVRGTNAAAQYAPHRLDGERCLIWFDLYRRAGGWKVRAVGQGWKDGLAAGLGAHGIAVEAPEPTPAAAPTTPTAPPPATAPGQSPGFAPSHSMDHPSTPLTPGPDDDTVAGALRAIRSLRRDISQARLAHLTAVGYAQNKLLETDEIARNSPDSGLPGARHEYSALMAQADARYATEAASLRDELVAEELAMPLPLARLDSFDWDRLTGLPAVDGAPDRGIDTHDLTAEVIRLGSLYPPEGERLNVPMAHGWAGRPLIWAEGSDRAPSGVAWVHGLIARMMALTSPGGFDVQLVDLDGSLSSGMGTLGAPIAADITRHASPGELSAFVDELAHLCDLAKMAIESGVSGALQDVRDGARHLVVLGHWPHAYDARAQARITECVPWLFALSVQLVVLCHESDLPERGSSTPGGSPGAEGPLRDLLDHSLVLDDAGAASLIDDAGVAWCYDPELTPAARSVAGRITASGQRA</sequence>
<dbReference type="Pfam" id="PF02342">
    <property type="entry name" value="TerD"/>
    <property type="match status" value="1"/>
</dbReference>
<dbReference type="RefSeq" id="WP_115921284.1">
    <property type="nucleotide sequence ID" value="NZ_QTUA01000001.1"/>
</dbReference>
<gene>
    <name evidence="4" type="ORF">DFJ65_0062</name>
</gene>
<dbReference type="InterPro" id="IPR051324">
    <property type="entry name" value="Stress/Tellurium_Resist"/>
</dbReference>
<comment type="caution">
    <text evidence="4">The sequence shown here is derived from an EMBL/GenBank/DDBJ whole genome shotgun (WGS) entry which is preliminary data.</text>
</comment>
<evidence type="ECO:0000256" key="2">
    <source>
        <dbReference type="SAM" id="MobiDB-lite"/>
    </source>
</evidence>
<accession>A0A3D9UMB9</accession>
<name>A0A3D9UMB9_9MICO</name>
<reference evidence="4 5" key="1">
    <citation type="submission" date="2018-08" db="EMBL/GenBank/DDBJ databases">
        <title>Sequencing the genomes of 1000 actinobacteria strains.</title>
        <authorList>
            <person name="Klenk H.-P."/>
        </authorList>
    </citation>
    <scope>NUCLEOTIDE SEQUENCE [LARGE SCALE GENOMIC DNA]</scope>
    <source>
        <strain evidence="4 5">DSM 22967</strain>
    </source>
</reference>
<feature type="compositionally biased region" description="Pro residues" evidence="2">
    <location>
        <begin position="172"/>
        <end position="189"/>
    </location>
</feature>
<dbReference type="OrthoDB" id="4495998at2"/>
<keyword evidence="5" id="KW-1185">Reference proteome</keyword>
<organism evidence="4 5">
    <name type="scientific">Calidifontibacter indicus</name>
    <dbReference type="NCBI Taxonomy" id="419650"/>
    <lineage>
        <taxon>Bacteria</taxon>
        <taxon>Bacillati</taxon>
        <taxon>Actinomycetota</taxon>
        <taxon>Actinomycetes</taxon>
        <taxon>Micrococcales</taxon>
        <taxon>Dermacoccaceae</taxon>
        <taxon>Calidifontibacter</taxon>
    </lineage>
</organism>
<evidence type="ECO:0000256" key="1">
    <source>
        <dbReference type="ARBA" id="ARBA00008775"/>
    </source>
</evidence>
<protein>
    <submittedName>
        <fullName evidence="4">Stress response protein SCP2</fullName>
    </submittedName>
</protein>
<dbReference type="Gene3D" id="2.60.60.30">
    <property type="entry name" value="sav2460 like domains"/>
    <property type="match status" value="1"/>
</dbReference>
<dbReference type="AlphaFoldDB" id="A0A3D9UMB9"/>
<dbReference type="Proteomes" id="UP000256253">
    <property type="component" value="Unassembled WGS sequence"/>
</dbReference>
<evidence type="ECO:0000259" key="3">
    <source>
        <dbReference type="Pfam" id="PF02342"/>
    </source>
</evidence>
<feature type="region of interest" description="Disordered" evidence="2">
    <location>
        <begin position="171"/>
        <end position="218"/>
    </location>
</feature>
<dbReference type="CDD" id="cd06974">
    <property type="entry name" value="TerD_like"/>
    <property type="match status" value="1"/>
</dbReference>
<evidence type="ECO:0000313" key="5">
    <source>
        <dbReference type="Proteomes" id="UP000256253"/>
    </source>
</evidence>
<dbReference type="EMBL" id="QTUA01000001">
    <property type="protein sequence ID" value="REF29130.1"/>
    <property type="molecule type" value="Genomic_DNA"/>
</dbReference>
<feature type="domain" description="TerD" evidence="3">
    <location>
        <begin position="34"/>
        <end position="159"/>
    </location>
</feature>
<dbReference type="PANTHER" id="PTHR32097:SF4">
    <property type="entry name" value="GENERAL STRESS PROTEIN 16U"/>
    <property type="match status" value="1"/>
</dbReference>
<evidence type="ECO:0000313" key="4">
    <source>
        <dbReference type="EMBL" id="REF29130.1"/>
    </source>
</evidence>